<organism evidence="2 3">
    <name type="scientific">Thermofilum adornatum 1505</name>
    <dbReference type="NCBI Taxonomy" id="697581"/>
    <lineage>
        <taxon>Archaea</taxon>
        <taxon>Thermoproteota</taxon>
        <taxon>Thermoprotei</taxon>
        <taxon>Thermofilales</taxon>
        <taxon>Thermofilaceae</taxon>
        <taxon>Thermofilum</taxon>
    </lineage>
</organism>
<dbReference type="PANTHER" id="PTHR39664:SF2">
    <property type="entry name" value="NUCLEIC ACID-BINDING PROTEIN, CONTAINING PIN DOMAIN-RELATED"/>
    <property type="match status" value="1"/>
</dbReference>
<dbReference type="SMART" id="SM00670">
    <property type="entry name" value="PINc"/>
    <property type="match status" value="1"/>
</dbReference>
<evidence type="ECO:0000313" key="3">
    <source>
        <dbReference type="Proteomes" id="UP000266720"/>
    </source>
</evidence>
<dbReference type="STRING" id="697581.TCARB_1140"/>
<dbReference type="AlphaFoldDB" id="A0A3G1A7N4"/>
<feature type="domain" description="PIN" evidence="1">
    <location>
        <begin position="3"/>
        <end position="120"/>
    </location>
</feature>
<dbReference type="PANTHER" id="PTHR39664">
    <property type="match status" value="1"/>
</dbReference>
<dbReference type="GeneID" id="25406551"/>
<protein>
    <submittedName>
        <fullName evidence="2">PilT protein domain protein</fullName>
    </submittedName>
</protein>
<accession>A0A3G1A7N4</accession>
<name>A0A3G1A7N4_9CREN</name>
<evidence type="ECO:0000259" key="1">
    <source>
        <dbReference type="SMART" id="SM00670"/>
    </source>
</evidence>
<evidence type="ECO:0000313" key="2">
    <source>
        <dbReference type="EMBL" id="AJB42188.1"/>
    </source>
</evidence>
<dbReference type="KEGG" id="tcb:TCARB_1140"/>
<dbReference type="SUPFAM" id="SSF88723">
    <property type="entry name" value="PIN domain-like"/>
    <property type="match status" value="1"/>
</dbReference>
<dbReference type="Gene3D" id="3.40.50.1010">
    <property type="entry name" value="5'-nuclease"/>
    <property type="match status" value="1"/>
</dbReference>
<gene>
    <name evidence="2" type="ORF">TCARB_1140</name>
</gene>
<dbReference type="InterPro" id="IPR029060">
    <property type="entry name" value="PIN-like_dom_sf"/>
</dbReference>
<dbReference type="EMBL" id="CP007493">
    <property type="protein sequence ID" value="AJB42188.1"/>
    <property type="molecule type" value="Genomic_DNA"/>
</dbReference>
<dbReference type="Proteomes" id="UP000266720">
    <property type="component" value="Chromosome"/>
</dbReference>
<dbReference type="GeneID" id="16572708"/>
<sequence length="131" mass="15116">MRHRVVVDTNVLVYATFEDSEHHKEAYAVLQENEVVVPRIVLYEYLWVLARLTGNPSFLELKMKELSDFELICEDYETVRRGIGRMLEEGASLETLNDYIVFSVALREGALATYDKKLRKLASRSGLHIIP</sequence>
<dbReference type="RefSeq" id="WP_052885479.1">
    <property type="nucleotide sequence ID" value="NZ_CP007493.1"/>
</dbReference>
<dbReference type="Pfam" id="PF01850">
    <property type="entry name" value="PIN"/>
    <property type="match status" value="1"/>
</dbReference>
<proteinExistence type="predicted"/>
<reference evidence="3" key="1">
    <citation type="book" date="2010" name="EXTREMOPHILES" publisher="0:0-0">
        <title>Complete genome sequences of ten hyperthermophilic archaea reveal their metabolic capabilities and possible ecological roles.</title>
        <editorList>
            <person name="?"/>
        </editorList>
        <authorList>
            <person name="Ravin N.V."/>
            <person name="Mardanov A.V."/>
            <person name="Bonch-Osmolovskaya E.A."/>
            <person name="Skryabin K.G."/>
        </authorList>
    </citation>
    <scope>NUCLEOTIDE SEQUENCE [LARGE SCALE GENOMIC DNA]</scope>
    <source>
        <strain evidence="3">1505</strain>
    </source>
</reference>
<dbReference type="CDD" id="cd18684">
    <property type="entry name" value="PIN_VapC-like"/>
    <property type="match status" value="1"/>
</dbReference>
<dbReference type="InterPro" id="IPR002716">
    <property type="entry name" value="PIN_dom"/>
</dbReference>